<dbReference type="InterPro" id="IPR050951">
    <property type="entry name" value="Retrovirus_Pol_polyprotein"/>
</dbReference>
<evidence type="ECO:0000259" key="28">
    <source>
        <dbReference type="PROSITE" id="PS50878"/>
    </source>
</evidence>
<feature type="domain" description="Reverse transcriptase" evidence="28">
    <location>
        <begin position="183"/>
        <end position="360"/>
    </location>
</feature>
<comment type="subcellular location">
    <subcellularLocation>
        <location evidence="3">Host cytoplasm</location>
    </subcellularLocation>
    <subcellularLocation>
        <location evidence="2">Host nucleus</location>
    </subcellularLocation>
    <subcellularLocation>
        <location evidence="4">Virion</location>
    </subcellularLocation>
</comment>
<dbReference type="Gene3D" id="3.30.420.10">
    <property type="entry name" value="Ribonuclease H-like superfamily/Ribonuclease H"/>
    <property type="match status" value="2"/>
</dbReference>
<dbReference type="Pfam" id="PF17919">
    <property type="entry name" value="RT_RNaseH_2"/>
    <property type="match status" value="1"/>
</dbReference>
<evidence type="ECO:0000256" key="25">
    <source>
        <dbReference type="ARBA" id="ARBA00023268"/>
    </source>
</evidence>
<evidence type="ECO:0000256" key="17">
    <source>
        <dbReference type="ARBA" id="ARBA00022844"/>
    </source>
</evidence>
<dbReference type="InterPro" id="IPR041588">
    <property type="entry name" value="Integrase_H2C2"/>
</dbReference>
<keyword evidence="26" id="KW-1160">Virus entry into host cell</keyword>
<dbReference type="GO" id="GO:0046872">
    <property type="term" value="F:metal ion binding"/>
    <property type="evidence" value="ECO:0007669"/>
    <property type="project" value="UniProtKB-KW"/>
</dbReference>
<evidence type="ECO:0000256" key="8">
    <source>
        <dbReference type="ARBA" id="ARBA00022670"/>
    </source>
</evidence>
<dbReference type="InterPro" id="IPR001584">
    <property type="entry name" value="Integrase_cat-core"/>
</dbReference>
<dbReference type="PANTHER" id="PTHR37984">
    <property type="entry name" value="PROTEIN CBG26694"/>
    <property type="match status" value="1"/>
</dbReference>
<evidence type="ECO:0000313" key="32">
    <source>
        <dbReference type="EMBL" id="BBP08255.1"/>
    </source>
</evidence>
<dbReference type="SUPFAM" id="SSF56672">
    <property type="entry name" value="DNA/RNA polymerases"/>
    <property type="match status" value="1"/>
</dbReference>
<keyword evidence="6" id="KW-1163">Viral penetration into host nucleus</keyword>
<dbReference type="PRINTS" id="PR00920">
    <property type="entry name" value="SPUMVIRPTASE"/>
</dbReference>
<evidence type="ECO:0000256" key="21">
    <source>
        <dbReference type="ARBA" id="ARBA00022932"/>
    </source>
</evidence>
<dbReference type="GO" id="GO:0003887">
    <property type="term" value="F:DNA-directed DNA polymerase activity"/>
    <property type="evidence" value="ECO:0007669"/>
    <property type="project" value="UniProtKB-KW"/>
</dbReference>
<dbReference type="GO" id="GO:0006310">
    <property type="term" value="P:DNA recombination"/>
    <property type="evidence" value="ECO:0007669"/>
    <property type="project" value="UniProtKB-KW"/>
</dbReference>
<dbReference type="Pfam" id="PF00078">
    <property type="entry name" value="RVT_1"/>
    <property type="match status" value="1"/>
</dbReference>
<dbReference type="Pfam" id="PF18103">
    <property type="entry name" value="SH3_11"/>
    <property type="match status" value="1"/>
</dbReference>
<dbReference type="Pfam" id="PF03539">
    <property type="entry name" value="Spuma_A9PTase"/>
    <property type="match status" value="1"/>
</dbReference>
<evidence type="ECO:0000256" key="15">
    <source>
        <dbReference type="ARBA" id="ARBA00022801"/>
    </source>
</evidence>
<keyword evidence="21" id="KW-0239">DNA-directed DNA polymerase</keyword>
<feature type="domain" description="RNase H type-1" evidence="29">
    <location>
        <begin position="589"/>
        <end position="747"/>
    </location>
</feature>
<evidence type="ECO:0000256" key="19">
    <source>
        <dbReference type="ARBA" id="ARBA00022908"/>
    </source>
</evidence>
<keyword evidence="14" id="KW-0255">Endonuclease</keyword>
<dbReference type="PROSITE" id="PS50994">
    <property type="entry name" value="INTEGRASE"/>
    <property type="match status" value="1"/>
</dbReference>
<dbReference type="Pfam" id="PF00075">
    <property type="entry name" value="RNase_H"/>
    <property type="match status" value="1"/>
</dbReference>
<dbReference type="Gene3D" id="2.30.30.140">
    <property type="match status" value="1"/>
</dbReference>
<dbReference type="InterPro" id="IPR036397">
    <property type="entry name" value="RNaseH_sf"/>
</dbReference>
<keyword evidence="13" id="KW-0064">Aspartyl protease</keyword>
<dbReference type="GO" id="GO:0044826">
    <property type="term" value="P:viral genome integration into host DNA"/>
    <property type="evidence" value="ECO:0007669"/>
    <property type="project" value="UniProtKB-KW"/>
</dbReference>
<dbReference type="InterPro" id="IPR043128">
    <property type="entry name" value="Rev_trsase/Diguanyl_cyclase"/>
</dbReference>
<evidence type="ECO:0000256" key="2">
    <source>
        <dbReference type="ARBA" id="ARBA00004147"/>
    </source>
</evidence>
<evidence type="ECO:0000256" key="6">
    <source>
        <dbReference type="ARBA" id="ARBA00022524"/>
    </source>
</evidence>
<dbReference type="GO" id="GO:0030430">
    <property type="term" value="C:host cell cytoplasm"/>
    <property type="evidence" value="ECO:0007669"/>
    <property type="project" value="UniProtKB-SubCell"/>
</dbReference>
<comment type="cofactor">
    <cofactor evidence="1">
        <name>Mg(2+)</name>
        <dbReference type="ChEBI" id="CHEBI:18420"/>
    </cofactor>
</comment>
<dbReference type="GO" id="GO:0006508">
    <property type="term" value="P:proteolysis"/>
    <property type="evidence" value="ECO:0007669"/>
    <property type="project" value="UniProtKB-KW"/>
</dbReference>
<protein>
    <recommendedName>
        <fullName evidence="5">Pro-Pol polyprotein</fullName>
    </recommendedName>
    <alternativeName>
        <fullName evidence="27">Pr125Pol</fullName>
    </alternativeName>
</protein>
<proteinExistence type="predicted"/>
<dbReference type="GO" id="GO:0004190">
    <property type="term" value="F:aspartic-type endopeptidase activity"/>
    <property type="evidence" value="ECO:0007669"/>
    <property type="project" value="UniProtKB-KW"/>
</dbReference>
<evidence type="ECO:0000256" key="3">
    <source>
        <dbReference type="ARBA" id="ARBA00004192"/>
    </source>
</evidence>
<evidence type="ECO:0000256" key="14">
    <source>
        <dbReference type="ARBA" id="ARBA00022759"/>
    </source>
</evidence>
<evidence type="ECO:0000256" key="5">
    <source>
        <dbReference type="ARBA" id="ARBA00016217"/>
    </source>
</evidence>
<evidence type="ECO:0000259" key="29">
    <source>
        <dbReference type="PROSITE" id="PS50879"/>
    </source>
</evidence>
<dbReference type="GO" id="GO:0004523">
    <property type="term" value="F:RNA-DNA hybrid ribonuclease activity"/>
    <property type="evidence" value="ECO:0007669"/>
    <property type="project" value="InterPro"/>
</dbReference>
<dbReference type="PROSITE" id="PS51531">
    <property type="entry name" value="FV_PR"/>
    <property type="match status" value="1"/>
</dbReference>
<keyword evidence="17" id="KW-0946">Virion</keyword>
<keyword evidence="7" id="KW-1048">Host nucleus</keyword>
<feature type="domain" description="Integrase catalytic" evidence="30">
    <location>
        <begin position="874"/>
        <end position="1030"/>
    </location>
</feature>
<dbReference type="GO" id="GO:0044423">
    <property type="term" value="C:virion component"/>
    <property type="evidence" value="ECO:0007669"/>
    <property type="project" value="UniProtKB-KW"/>
</dbReference>
<evidence type="ECO:0000256" key="26">
    <source>
        <dbReference type="ARBA" id="ARBA00023296"/>
    </source>
</evidence>
<evidence type="ECO:0000256" key="12">
    <source>
        <dbReference type="ARBA" id="ARBA00022723"/>
    </source>
</evidence>
<dbReference type="SUPFAM" id="SSF53098">
    <property type="entry name" value="Ribonuclease H-like"/>
    <property type="match status" value="2"/>
</dbReference>
<dbReference type="InterPro" id="IPR043502">
    <property type="entry name" value="DNA/RNA_pol_sf"/>
</dbReference>
<dbReference type="InterPro" id="IPR040903">
    <property type="entry name" value="SH3_11"/>
</dbReference>
<dbReference type="GO" id="GO:0003964">
    <property type="term" value="F:RNA-directed DNA polymerase activity"/>
    <property type="evidence" value="ECO:0007669"/>
    <property type="project" value="UniProtKB-KW"/>
</dbReference>
<evidence type="ECO:0000259" key="31">
    <source>
        <dbReference type="PROSITE" id="PS51531"/>
    </source>
</evidence>
<dbReference type="InterPro" id="IPR001641">
    <property type="entry name" value="Spumavirus_A9"/>
</dbReference>
<keyword evidence="10" id="KW-0548">Nucleotidyltransferase</keyword>
<name>A0A5S9LXC5_9RETR</name>
<evidence type="ECO:0000256" key="4">
    <source>
        <dbReference type="ARBA" id="ARBA00004328"/>
    </source>
</evidence>
<dbReference type="GO" id="GO:0075732">
    <property type="term" value="P:viral penetration into host nucleus"/>
    <property type="evidence" value="ECO:0007669"/>
    <property type="project" value="UniProtKB-KW"/>
</dbReference>
<dbReference type="Gene3D" id="3.10.10.10">
    <property type="entry name" value="HIV Type 1 Reverse Transcriptase, subunit A, domain 1"/>
    <property type="match status" value="1"/>
</dbReference>
<evidence type="ECO:0000256" key="16">
    <source>
        <dbReference type="ARBA" id="ARBA00022842"/>
    </source>
</evidence>
<keyword evidence="24" id="KW-1035">Host cytoplasm</keyword>
<dbReference type="GO" id="GO:0015074">
    <property type="term" value="P:DNA integration"/>
    <property type="evidence" value="ECO:0007669"/>
    <property type="project" value="UniProtKB-KW"/>
</dbReference>
<evidence type="ECO:0000256" key="27">
    <source>
        <dbReference type="ARBA" id="ARBA00032885"/>
    </source>
</evidence>
<evidence type="ECO:0000256" key="23">
    <source>
        <dbReference type="ARBA" id="ARBA00023195"/>
    </source>
</evidence>
<dbReference type="GO" id="GO:0075713">
    <property type="term" value="P:establishment of integrated proviral latency"/>
    <property type="evidence" value="ECO:0007669"/>
    <property type="project" value="UniProtKB-KW"/>
</dbReference>
<dbReference type="GO" id="GO:0042025">
    <property type="term" value="C:host cell nucleus"/>
    <property type="evidence" value="ECO:0007669"/>
    <property type="project" value="UniProtKB-SubCell"/>
</dbReference>
<keyword evidence="15" id="KW-0378">Hydrolase</keyword>
<keyword evidence="20" id="KW-0695">RNA-directed DNA polymerase</keyword>
<keyword evidence="23" id="KW-1179">Viral genome integration</keyword>
<dbReference type="GO" id="GO:0046718">
    <property type="term" value="P:symbiont entry into host cell"/>
    <property type="evidence" value="ECO:0007669"/>
    <property type="project" value="UniProtKB-KW"/>
</dbReference>
<dbReference type="Gene3D" id="1.10.340.70">
    <property type="match status" value="1"/>
</dbReference>
<keyword evidence="11" id="KW-0540">Nuclease</keyword>
<evidence type="ECO:0000256" key="22">
    <source>
        <dbReference type="ARBA" id="ARBA00023172"/>
    </source>
</evidence>
<dbReference type="PANTHER" id="PTHR37984:SF5">
    <property type="entry name" value="PROTEIN NYNRIN-LIKE"/>
    <property type="match status" value="1"/>
</dbReference>
<evidence type="ECO:0000256" key="18">
    <source>
        <dbReference type="ARBA" id="ARBA00022884"/>
    </source>
</evidence>
<feature type="domain" description="Peptidase A9" evidence="31">
    <location>
        <begin position="1"/>
        <end position="140"/>
    </location>
</feature>
<keyword evidence="9" id="KW-0808">Transferase</keyword>
<keyword evidence="12" id="KW-0479">Metal-binding</keyword>
<gene>
    <name evidence="32" type="primary">pol</name>
</gene>
<evidence type="ECO:0000256" key="11">
    <source>
        <dbReference type="ARBA" id="ARBA00022722"/>
    </source>
</evidence>
<dbReference type="InterPro" id="IPR002156">
    <property type="entry name" value="RNaseH_domain"/>
</dbReference>
<keyword evidence="18" id="KW-0694">RNA-binding</keyword>
<evidence type="ECO:0000256" key="24">
    <source>
        <dbReference type="ARBA" id="ARBA00023200"/>
    </source>
</evidence>
<dbReference type="Gene3D" id="3.30.70.270">
    <property type="match status" value="2"/>
</dbReference>
<evidence type="ECO:0000256" key="13">
    <source>
        <dbReference type="ARBA" id="ARBA00022750"/>
    </source>
</evidence>
<sequence>MPALRPLQVEIKGNHLKGYWDSGAEITCVPAIYIIEEQPVGKKLITTIHNEKEHDVYYVEMKIEKRKVQCEVIATALDYVLVAPVDIPWYKPGPLELTIKIDVESQKHTLITESTLSPQGQMRLKKLLDQYQALWQCWENQVGHRRIEPHKIATGALKPRPQKQYHINPRAKADIQIVIDDLLRQGVLRQQNSEMNTPVYPVPKADGRWRMVLDYREVNKVTPLVATQNCHSASILNTLYRGPYKSTLDLANGFWAHPIKPEDYWITAFTWGGKTYCWTVLPQGFLNSPALFTADVVDILKDIPNVQVYVDDVYVSSATEQEHLDILETIFNRLSTAGYIVSLKKSKLAKETVEFLGFSISQNGRGLTDSYKQKLMDLQPPTTLRQLQSILGLINFARNFLPNFAELVAPLYQLIPKAKGQCIPWTMDHTTQLKTIIQALNSTENLEERRPDVDLIMKVHISNTAGYIRFYNHGGQKPIAYNNALFTSTELKFTPTEKIMATIHKGLLKALDLSLGKEIHVYSAIASMTKLQKTPLSERKALSIRWLKWQTYFEDPRIKFHHDATLPDLQNLPVPQQDTGKEMTILPLLHYEAIFYTDGSAIRSPKPNKTHSAGMGIIQAKFEPDFRIVHLWSFPLGDHTAQYAEIAAFEFAIRRATGIRGPVLIVTDSNYVAKSYNEELPYWESNGFVNNKKKTLKHISKWKAIAECKNLKADIHVIHEPGHQPAEASPHAQGNALADKQAVSGSYKVFSNELKPSLDAELEQVLSTGRPNPQGYPNKYEYKLVNGLCYVDRRGEEGLKIIPPKADRVKLCQLAHDGPGSAHLGRSALLLKLQQKYWWPRMHIDASRIVLNCTVCAQTNSTNRKPRPPLVIPHDTKPFQVWYMDYIGPLPPSNGYQHALVIVDAGTGFTWIYPTKAQTANATVKALTHLTGTAVPKVLHSDQGPAFTSSILADWAKDRGIQLEHSAPYHPQSSGKVERKNSEIKRLLTKLLAGRPTKWYPLIPIVQLALNNTPNTRQKYTPHQLMYGVDCNLPFENLDTLDLTREEQLAVLKEVRDGLLDLYPSPSQTTARSWTPSPGLLVQERVARPAQLRPKWRKPTPIKKVLNERTVIIDHLGQDKVVSIDNLKPAAHQKLAQTPDSAEICPSATPCPPNTSLWYDLDTGTWTCQRCGYQCPDKYHQPQCTWSCEDRCGHRWKECGNCIPQDGSSDDASAVAAVEI</sequence>
<dbReference type="Pfam" id="PF17921">
    <property type="entry name" value="Integrase_H2C2"/>
    <property type="match status" value="1"/>
</dbReference>
<dbReference type="InterPro" id="IPR021109">
    <property type="entry name" value="Peptidase_aspartic_dom_sf"/>
</dbReference>
<evidence type="ECO:0000256" key="7">
    <source>
        <dbReference type="ARBA" id="ARBA00022562"/>
    </source>
</evidence>
<keyword evidence="16" id="KW-0460">Magnesium</keyword>
<dbReference type="Pfam" id="PF00665">
    <property type="entry name" value="rve"/>
    <property type="match status" value="1"/>
</dbReference>
<evidence type="ECO:0000259" key="30">
    <source>
        <dbReference type="PROSITE" id="PS50994"/>
    </source>
</evidence>
<evidence type="ECO:0000256" key="9">
    <source>
        <dbReference type="ARBA" id="ARBA00022679"/>
    </source>
</evidence>
<keyword evidence="19" id="KW-0229">DNA integration</keyword>
<dbReference type="InterPro" id="IPR041577">
    <property type="entry name" value="RT_RNaseH_2"/>
</dbReference>
<dbReference type="PROSITE" id="PS50879">
    <property type="entry name" value="RNASE_H_1"/>
    <property type="match status" value="1"/>
</dbReference>
<dbReference type="PROSITE" id="PS50878">
    <property type="entry name" value="RT_POL"/>
    <property type="match status" value="1"/>
</dbReference>
<organism evidence="32">
    <name type="scientific">Bovine foamy virus</name>
    <dbReference type="NCBI Taxonomy" id="207343"/>
    <lineage>
        <taxon>Viruses</taxon>
        <taxon>Riboviria</taxon>
        <taxon>Pararnavirae</taxon>
        <taxon>Artverviricota</taxon>
        <taxon>Revtraviricetes</taxon>
        <taxon>Ortervirales</taxon>
        <taxon>Retroviridae</taxon>
        <taxon>Spumaretrovirinae</taxon>
        <taxon>Bovispumavirus</taxon>
        <taxon>Bovispumavirus bostau</taxon>
    </lineage>
</organism>
<keyword evidence="8" id="KW-0645">Protease</keyword>
<accession>A0A5S9LXC5</accession>
<reference evidence="32" key="1">
    <citation type="submission" date="2019-11" db="EMBL/GenBank/DDBJ databases">
        <title>Bovine foamy virus strain Ibaraki, complete genome.</title>
        <authorList>
            <person name="Okamoto M."/>
            <person name="Haga T."/>
        </authorList>
    </citation>
    <scope>NUCLEOTIDE SEQUENCE</scope>
    <source>
        <strain evidence="32">Ibaraki</strain>
    </source>
</reference>
<dbReference type="Gene3D" id="2.40.70.10">
    <property type="entry name" value="Acid Proteases"/>
    <property type="match status" value="1"/>
</dbReference>
<evidence type="ECO:0000256" key="20">
    <source>
        <dbReference type="ARBA" id="ARBA00022918"/>
    </source>
</evidence>
<dbReference type="InterPro" id="IPR000477">
    <property type="entry name" value="RT_dom"/>
</dbReference>
<dbReference type="EMBL" id="LC510606">
    <property type="protein sequence ID" value="BBP08255.1"/>
    <property type="molecule type" value="Genomic_DNA"/>
</dbReference>
<dbReference type="Gene3D" id="6.10.20.110">
    <property type="match status" value="1"/>
</dbReference>
<dbReference type="GO" id="GO:0003723">
    <property type="term" value="F:RNA binding"/>
    <property type="evidence" value="ECO:0007669"/>
    <property type="project" value="UniProtKB-KW"/>
</dbReference>
<keyword evidence="25" id="KW-0511">Multifunctional enzyme</keyword>
<evidence type="ECO:0000256" key="1">
    <source>
        <dbReference type="ARBA" id="ARBA00001946"/>
    </source>
</evidence>
<evidence type="ECO:0000256" key="10">
    <source>
        <dbReference type="ARBA" id="ARBA00022695"/>
    </source>
</evidence>
<dbReference type="GO" id="GO:0043657">
    <property type="term" value="C:host cell"/>
    <property type="evidence" value="ECO:0007669"/>
    <property type="project" value="GOC"/>
</dbReference>
<keyword evidence="22" id="KW-0233">DNA recombination</keyword>
<dbReference type="InterPro" id="IPR012337">
    <property type="entry name" value="RNaseH-like_sf"/>
</dbReference>